<organism evidence="4 5">
    <name type="scientific">Cimex lectularius</name>
    <name type="common">Bed bug</name>
    <name type="synonym">Acanthia lectularia</name>
    <dbReference type="NCBI Taxonomy" id="79782"/>
    <lineage>
        <taxon>Eukaryota</taxon>
        <taxon>Metazoa</taxon>
        <taxon>Ecdysozoa</taxon>
        <taxon>Arthropoda</taxon>
        <taxon>Hexapoda</taxon>
        <taxon>Insecta</taxon>
        <taxon>Pterygota</taxon>
        <taxon>Neoptera</taxon>
        <taxon>Paraneoptera</taxon>
        <taxon>Hemiptera</taxon>
        <taxon>Heteroptera</taxon>
        <taxon>Panheteroptera</taxon>
        <taxon>Cimicomorpha</taxon>
        <taxon>Cimicidae</taxon>
        <taxon>Cimex</taxon>
    </lineage>
</organism>
<dbReference type="OrthoDB" id="10647388at2759"/>
<keyword evidence="2" id="KW-0472">Membrane</keyword>
<evidence type="ECO:0000256" key="2">
    <source>
        <dbReference type="SAM" id="Phobius"/>
    </source>
</evidence>
<feature type="compositionally biased region" description="Acidic residues" evidence="1">
    <location>
        <begin position="77"/>
        <end position="86"/>
    </location>
</feature>
<evidence type="ECO:0000256" key="3">
    <source>
        <dbReference type="SAM" id="SignalP"/>
    </source>
</evidence>
<dbReference type="Proteomes" id="UP000494040">
    <property type="component" value="Unassembled WGS sequence"/>
</dbReference>
<keyword evidence="5" id="KW-1185">Reference proteome</keyword>
<reference evidence="4" key="1">
    <citation type="submission" date="2022-01" db="UniProtKB">
        <authorList>
            <consortium name="EnsemblMetazoa"/>
        </authorList>
    </citation>
    <scope>IDENTIFICATION</scope>
</reference>
<feature type="chain" id="PRO_5035265245" evidence="3">
    <location>
        <begin position="17"/>
        <end position="258"/>
    </location>
</feature>
<feature type="transmembrane region" description="Helical" evidence="2">
    <location>
        <begin position="195"/>
        <end position="216"/>
    </location>
</feature>
<protein>
    <submittedName>
        <fullName evidence="4">Uncharacterized protein</fullName>
    </submittedName>
</protein>
<keyword evidence="2" id="KW-1133">Transmembrane helix</keyword>
<name>A0A8I6TIT1_CIMLE</name>
<feature type="compositionally biased region" description="Basic and acidic residues" evidence="1">
    <location>
        <begin position="58"/>
        <end position="69"/>
    </location>
</feature>
<accession>A0A8I6TIT1</accession>
<keyword evidence="2" id="KW-0812">Transmembrane</keyword>
<dbReference type="RefSeq" id="XP_024081591.1">
    <property type="nucleotide sequence ID" value="XM_024225823.1"/>
</dbReference>
<feature type="signal peptide" evidence="3">
    <location>
        <begin position="1"/>
        <end position="16"/>
    </location>
</feature>
<keyword evidence="3" id="KW-0732">Signal</keyword>
<sequence length="258" mass="29125">MRTCYCLLAILRFATAYKIITKSMIHSPDEFLYEPVPLKSKDDLTTSTVQTGFERLIGDDPTKMEHPVEEPPTVPTPDEEEEEYDESFIPTTTETVDTTTELSKESNRNRTKLYPVGRLWERTRNDIWSIISEAFSCIWSGVGLDCFTYKVVPMFKSLMGYQSFDQPLYILPREGEFEGRGRNGRRNSGLKLAKLTLIGLLGLKTLILPVLLGLVLISGKTLFVSLLSGILTAAAAWTTSKSADRRVQTDTPSQNYYM</sequence>
<dbReference type="KEGG" id="clec:112126537"/>
<evidence type="ECO:0000313" key="5">
    <source>
        <dbReference type="Proteomes" id="UP000494040"/>
    </source>
</evidence>
<dbReference type="EnsemblMetazoa" id="XM_024225823.1">
    <property type="protein sequence ID" value="XP_024081591.1"/>
    <property type="gene ID" value="LOC112126537"/>
</dbReference>
<dbReference type="GeneID" id="112126537"/>
<proteinExistence type="predicted"/>
<evidence type="ECO:0000256" key="1">
    <source>
        <dbReference type="SAM" id="MobiDB-lite"/>
    </source>
</evidence>
<feature type="transmembrane region" description="Helical" evidence="2">
    <location>
        <begin position="222"/>
        <end position="239"/>
    </location>
</feature>
<feature type="region of interest" description="Disordered" evidence="1">
    <location>
        <begin position="58"/>
        <end position="86"/>
    </location>
</feature>
<evidence type="ECO:0000313" key="4">
    <source>
        <dbReference type="EnsemblMetazoa" id="XP_024081591.1"/>
    </source>
</evidence>
<dbReference type="AlphaFoldDB" id="A0A8I6TIT1"/>